<comment type="caution">
    <text evidence="1">The sequence shown here is derived from an EMBL/GenBank/DDBJ whole genome shotgun (WGS) entry which is preliminary data.</text>
</comment>
<organism evidence="1">
    <name type="scientific">bioreactor metagenome</name>
    <dbReference type="NCBI Taxonomy" id="1076179"/>
    <lineage>
        <taxon>unclassified sequences</taxon>
        <taxon>metagenomes</taxon>
        <taxon>ecological metagenomes</taxon>
    </lineage>
</organism>
<dbReference type="EMBL" id="VSSQ01034479">
    <property type="protein sequence ID" value="MPM86441.1"/>
    <property type="molecule type" value="Genomic_DNA"/>
</dbReference>
<name>A0A645DAX0_9ZZZZ</name>
<dbReference type="AlphaFoldDB" id="A0A645DAX0"/>
<proteinExistence type="predicted"/>
<sequence length="74" mass="8451">MSILRVENLGDDLGHGFLLHRLYIFTPTEQGHIDGRGAFGPPQAQRVYGPALITRDKHVEWNRQHRGIISVYDL</sequence>
<accession>A0A645DAX0</accession>
<gene>
    <name evidence="1" type="ORF">SDC9_133530</name>
</gene>
<reference evidence="1" key="1">
    <citation type="submission" date="2019-08" db="EMBL/GenBank/DDBJ databases">
        <authorList>
            <person name="Kucharzyk K."/>
            <person name="Murdoch R.W."/>
            <person name="Higgins S."/>
            <person name="Loffler F."/>
        </authorList>
    </citation>
    <scope>NUCLEOTIDE SEQUENCE</scope>
</reference>
<protein>
    <submittedName>
        <fullName evidence="1">Uncharacterized protein</fullName>
    </submittedName>
</protein>
<evidence type="ECO:0000313" key="1">
    <source>
        <dbReference type="EMBL" id="MPM86441.1"/>
    </source>
</evidence>